<evidence type="ECO:0000313" key="2">
    <source>
        <dbReference type="Proteomes" id="UP000799757"/>
    </source>
</evidence>
<dbReference type="EMBL" id="MU002064">
    <property type="protein sequence ID" value="KAF2790599.1"/>
    <property type="molecule type" value="Genomic_DNA"/>
</dbReference>
<proteinExistence type="predicted"/>
<evidence type="ECO:0000313" key="1">
    <source>
        <dbReference type="EMBL" id="KAF2790599.1"/>
    </source>
</evidence>
<dbReference type="PROSITE" id="PS51257">
    <property type="entry name" value="PROKAR_LIPOPROTEIN"/>
    <property type="match status" value="1"/>
</dbReference>
<sequence>MTAVRLTLQCYMHPVTIGCTALCCPSLVARQNARRDPQTPSPRTPPRHNYLCASPTAVELASCRFFGGFRGLVAVQLGPALRFSRATIGPSHLSCWTPTWRNLPLHALCLPTWANPVIGGDRFIRASM</sequence>
<dbReference type="AlphaFoldDB" id="A0A6A6X2N1"/>
<accession>A0A6A6X2N1</accession>
<gene>
    <name evidence="1" type="ORF">K505DRAFT_77477</name>
</gene>
<organism evidence="1 2">
    <name type="scientific">Melanomma pulvis-pyrius CBS 109.77</name>
    <dbReference type="NCBI Taxonomy" id="1314802"/>
    <lineage>
        <taxon>Eukaryota</taxon>
        <taxon>Fungi</taxon>
        <taxon>Dikarya</taxon>
        <taxon>Ascomycota</taxon>
        <taxon>Pezizomycotina</taxon>
        <taxon>Dothideomycetes</taxon>
        <taxon>Pleosporomycetidae</taxon>
        <taxon>Pleosporales</taxon>
        <taxon>Melanommataceae</taxon>
        <taxon>Melanomma</taxon>
    </lineage>
</organism>
<dbReference type="Proteomes" id="UP000799757">
    <property type="component" value="Unassembled WGS sequence"/>
</dbReference>
<protein>
    <submittedName>
        <fullName evidence="1">Uncharacterized protein</fullName>
    </submittedName>
</protein>
<keyword evidence="2" id="KW-1185">Reference proteome</keyword>
<name>A0A6A6X2N1_9PLEO</name>
<reference evidence="1" key="1">
    <citation type="journal article" date="2020" name="Stud. Mycol.">
        <title>101 Dothideomycetes genomes: a test case for predicting lifestyles and emergence of pathogens.</title>
        <authorList>
            <person name="Haridas S."/>
            <person name="Albert R."/>
            <person name="Binder M."/>
            <person name="Bloem J."/>
            <person name="Labutti K."/>
            <person name="Salamov A."/>
            <person name="Andreopoulos B."/>
            <person name="Baker S."/>
            <person name="Barry K."/>
            <person name="Bills G."/>
            <person name="Bluhm B."/>
            <person name="Cannon C."/>
            <person name="Castanera R."/>
            <person name="Culley D."/>
            <person name="Daum C."/>
            <person name="Ezra D."/>
            <person name="Gonzalez J."/>
            <person name="Henrissat B."/>
            <person name="Kuo A."/>
            <person name="Liang C."/>
            <person name="Lipzen A."/>
            <person name="Lutzoni F."/>
            <person name="Magnuson J."/>
            <person name="Mondo S."/>
            <person name="Nolan M."/>
            <person name="Ohm R."/>
            <person name="Pangilinan J."/>
            <person name="Park H.-J."/>
            <person name="Ramirez L."/>
            <person name="Alfaro M."/>
            <person name="Sun H."/>
            <person name="Tritt A."/>
            <person name="Yoshinaga Y."/>
            <person name="Zwiers L.-H."/>
            <person name="Turgeon B."/>
            <person name="Goodwin S."/>
            <person name="Spatafora J."/>
            <person name="Crous P."/>
            <person name="Grigoriev I."/>
        </authorList>
    </citation>
    <scope>NUCLEOTIDE SEQUENCE</scope>
    <source>
        <strain evidence="1">CBS 109.77</strain>
    </source>
</reference>